<dbReference type="EMBL" id="CP003642">
    <property type="protein sequence ID" value="AFZ23095.1"/>
    <property type="molecule type" value="Genomic_DNA"/>
</dbReference>
<feature type="domain" description="Filamentous haemagglutinin FhaB/tRNA nuclease CdiA-like TPS" evidence="1">
    <location>
        <begin position="33"/>
        <end position="143"/>
    </location>
</feature>
<evidence type="ECO:0000259" key="1">
    <source>
        <dbReference type="SMART" id="SM00912"/>
    </source>
</evidence>
<keyword evidence="3" id="KW-1185">Reference proteome</keyword>
<dbReference type="OrthoDB" id="475384at2"/>
<organism evidence="2 3">
    <name type="scientific">Cylindrospermum stagnale PCC 7417</name>
    <dbReference type="NCBI Taxonomy" id="56107"/>
    <lineage>
        <taxon>Bacteria</taxon>
        <taxon>Bacillati</taxon>
        <taxon>Cyanobacteriota</taxon>
        <taxon>Cyanophyceae</taxon>
        <taxon>Nostocales</taxon>
        <taxon>Nostocaceae</taxon>
        <taxon>Cylindrospermum</taxon>
    </lineage>
</organism>
<evidence type="ECO:0000313" key="2">
    <source>
        <dbReference type="EMBL" id="AFZ23095.1"/>
    </source>
</evidence>
<evidence type="ECO:0000313" key="3">
    <source>
        <dbReference type="Proteomes" id="UP000010475"/>
    </source>
</evidence>
<name>K9WRV7_9NOST</name>
<dbReference type="RefSeq" id="WP_015206351.1">
    <property type="nucleotide sequence ID" value="NC_019757.1"/>
</dbReference>
<protein>
    <submittedName>
        <fullName evidence="2">Filamentous hemagglutinin family N-terminal domain protein</fullName>
    </submittedName>
</protein>
<gene>
    <name evidence="2" type="ORF">Cylst_0768</name>
</gene>
<dbReference type="InterPro" id="IPR008638">
    <property type="entry name" value="FhaB/CdiA-like_TPS"/>
</dbReference>
<dbReference type="KEGG" id="csg:Cylst_0768"/>
<dbReference type="Pfam" id="PF05860">
    <property type="entry name" value="TPS"/>
    <property type="match status" value="1"/>
</dbReference>
<dbReference type="eggNOG" id="COG3210">
    <property type="taxonomic scope" value="Bacteria"/>
</dbReference>
<dbReference type="PATRIC" id="fig|56107.3.peg.861"/>
<dbReference type="STRING" id="56107.Cylst_0768"/>
<dbReference type="Proteomes" id="UP000010475">
    <property type="component" value="Chromosome"/>
</dbReference>
<sequence length="760" mass="78815">MINHCGLVKGLGFVIGSAINFSTNCAVAQILPDTTLPTNSQVITQENITTITGGTLAGSNLFHSFEQFSVPDKGIAEFQYIGQVQNIISRVTGNSISHIYGTLKADGINLFLINPNGIVFGPNASLQIGGSFVASTASSVNFEDGTKFSTTEPQTTPLLTVSVPIGLQFGATAAPIRNESQVGLQVEPSKTLALLGGDVTLEGGNLTAPSGRIELGSVAANSLVKLTSTDQSWNLGYEGVQNFQNIQLIERISDDSKIPSVVNTNGPDGGSIQVQGKEVLLSGHNVFLRSVTRVGIGKDITITAEKLIVENGARISNNSIGTGSAGNLTVNASESVELIGSTTEQGGLTGLFSITGSTGNAGNITIKTRKLRIQDEARLSAESSAVSDSNTRLVLAEGNAGNITVNALESVELAGKGQLFASTLYKGDAGIVNITTGKLIVRDGALINVGVAANDLKTTSNLATPGQINVTARSILLDNGGVLQAGSSSGPGGNITLQVQDLLLMRRESQISASAGAANAPGNGGNITINAPNGFVVAAPLENNDITANAFSGSGGKITIDTQKIFGFVLRTGEELERLLKPKEPKKLDSSGLPTNDITVFSQENRSLSGTIEINTADVDPSKGLIELPINLVDVSQQIATDCNPGGKLGKGSFIATGRGGIAPSPREPLMSNDVVRADWLKLGSERENRAGDVQNRVVIQQQRHAEDNTQKAEFANSPTAIVEAQGWVIDTNGNVVLVAQAPTVTPHSPSLASPSCAVN</sequence>
<dbReference type="NCBIfam" id="TIGR01901">
    <property type="entry name" value="adhes_NPXG"/>
    <property type="match status" value="1"/>
</dbReference>
<reference evidence="2 3" key="1">
    <citation type="submission" date="2012-06" db="EMBL/GenBank/DDBJ databases">
        <title>Finished chromosome of genome of Cylindrospermum stagnale PCC 7417.</title>
        <authorList>
            <consortium name="US DOE Joint Genome Institute"/>
            <person name="Gugger M."/>
            <person name="Coursin T."/>
            <person name="Rippka R."/>
            <person name="Tandeau De Marsac N."/>
            <person name="Huntemann M."/>
            <person name="Wei C.-L."/>
            <person name="Han J."/>
            <person name="Detter J.C."/>
            <person name="Han C."/>
            <person name="Tapia R."/>
            <person name="Chen A."/>
            <person name="Kyrpides N."/>
            <person name="Mavromatis K."/>
            <person name="Markowitz V."/>
            <person name="Szeto E."/>
            <person name="Ivanova N."/>
            <person name="Pagani I."/>
            <person name="Pati A."/>
            <person name="Goodwin L."/>
            <person name="Nordberg H.P."/>
            <person name="Cantor M.N."/>
            <person name="Hua S.X."/>
            <person name="Woyke T."/>
            <person name="Kerfeld C.A."/>
        </authorList>
    </citation>
    <scope>NUCLEOTIDE SEQUENCE [LARGE SCALE GENOMIC DNA]</scope>
    <source>
        <strain evidence="2 3">PCC 7417</strain>
    </source>
</reference>
<dbReference type="SUPFAM" id="SSF51126">
    <property type="entry name" value="Pectin lyase-like"/>
    <property type="match status" value="1"/>
</dbReference>
<accession>K9WRV7</accession>
<proteinExistence type="predicted"/>
<dbReference type="InterPro" id="IPR011050">
    <property type="entry name" value="Pectin_lyase_fold/virulence"/>
</dbReference>
<dbReference type="SMART" id="SM00912">
    <property type="entry name" value="Haemagg_act"/>
    <property type="match status" value="1"/>
</dbReference>
<dbReference type="AlphaFoldDB" id="K9WRV7"/>
<dbReference type="InterPro" id="IPR012334">
    <property type="entry name" value="Pectin_lyas_fold"/>
</dbReference>
<dbReference type="HOGENOM" id="CLU_001325_0_0_3"/>
<dbReference type="Gene3D" id="2.160.20.10">
    <property type="entry name" value="Single-stranded right-handed beta-helix, Pectin lyase-like"/>
    <property type="match status" value="2"/>
</dbReference>